<gene>
    <name evidence="1" type="ORF">M9H77_06851</name>
</gene>
<comment type="caution">
    <text evidence="1">The sequence shown here is derived from an EMBL/GenBank/DDBJ whole genome shotgun (WGS) entry which is preliminary data.</text>
</comment>
<keyword evidence="2" id="KW-1185">Reference proteome</keyword>
<protein>
    <submittedName>
        <fullName evidence="1">Uncharacterized protein</fullName>
    </submittedName>
</protein>
<dbReference type="Proteomes" id="UP001060085">
    <property type="component" value="Linkage Group LG02"/>
</dbReference>
<organism evidence="1 2">
    <name type="scientific">Catharanthus roseus</name>
    <name type="common">Madagascar periwinkle</name>
    <name type="synonym">Vinca rosea</name>
    <dbReference type="NCBI Taxonomy" id="4058"/>
    <lineage>
        <taxon>Eukaryota</taxon>
        <taxon>Viridiplantae</taxon>
        <taxon>Streptophyta</taxon>
        <taxon>Embryophyta</taxon>
        <taxon>Tracheophyta</taxon>
        <taxon>Spermatophyta</taxon>
        <taxon>Magnoliopsida</taxon>
        <taxon>eudicotyledons</taxon>
        <taxon>Gunneridae</taxon>
        <taxon>Pentapetalae</taxon>
        <taxon>asterids</taxon>
        <taxon>lamiids</taxon>
        <taxon>Gentianales</taxon>
        <taxon>Apocynaceae</taxon>
        <taxon>Rauvolfioideae</taxon>
        <taxon>Vinceae</taxon>
        <taxon>Catharanthinae</taxon>
        <taxon>Catharanthus</taxon>
    </lineage>
</organism>
<dbReference type="EMBL" id="CM044702">
    <property type="protein sequence ID" value="KAI5675901.1"/>
    <property type="molecule type" value="Genomic_DNA"/>
</dbReference>
<name>A0ACC0BTA0_CATRO</name>
<sequence>MKTEAVGKKGVPTAHGRVPFGSRNNEKETKTDKNRMKTMKTEADGKKTSPIADGRATYRCRCLPIVFPVNLIVTRLDYSQGCLELKKEEQSGFFSTTTFFIRLNIRDTRVLEPSSVPEKFDTRGFGKHKTNTDDKVETRWASMLEQRMENMVIVPQHTHYQSALSEENMQGSICILASIVWN</sequence>
<reference evidence="2" key="1">
    <citation type="journal article" date="2023" name="Nat. Plants">
        <title>Single-cell RNA sequencing provides a high-resolution roadmap for understanding the multicellular compartmentation of specialized metabolism.</title>
        <authorList>
            <person name="Sun S."/>
            <person name="Shen X."/>
            <person name="Li Y."/>
            <person name="Li Y."/>
            <person name="Wang S."/>
            <person name="Li R."/>
            <person name="Zhang H."/>
            <person name="Shen G."/>
            <person name="Guo B."/>
            <person name="Wei J."/>
            <person name="Xu J."/>
            <person name="St-Pierre B."/>
            <person name="Chen S."/>
            <person name="Sun C."/>
        </authorList>
    </citation>
    <scope>NUCLEOTIDE SEQUENCE [LARGE SCALE GENOMIC DNA]</scope>
</reference>
<evidence type="ECO:0000313" key="2">
    <source>
        <dbReference type="Proteomes" id="UP001060085"/>
    </source>
</evidence>
<accession>A0ACC0BTA0</accession>
<evidence type="ECO:0000313" key="1">
    <source>
        <dbReference type="EMBL" id="KAI5675901.1"/>
    </source>
</evidence>
<proteinExistence type="predicted"/>